<organism evidence="9 10">
    <name type="scientific">Paenibacillus harenae</name>
    <dbReference type="NCBI Taxonomy" id="306543"/>
    <lineage>
        <taxon>Bacteria</taxon>
        <taxon>Bacillati</taxon>
        <taxon>Bacillota</taxon>
        <taxon>Bacilli</taxon>
        <taxon>Bacillales</taxon>
        <taxon>Paenibacillaceae</taxon>
        <taxon>Paenibacillus</taxon>
    </lineage>
</organism>
<dbReference type="RefSeq" id="WP_307205989.1">
    <property type="nucleotide sequence ID" value="NZ_JAUSSU010000008.1"/>
</dbReference>
<feature type="transmembrane region" description="Helical" evidence="8">
    <location>
        <begin position="306"/>
        <end position="325"/>
    </location>
</feature>
<dbReference type="EMBL" id="JAUSSU010000008">
    <property type="protein sequence ID" value="MDQ0114592.1"/>
    <property type="molecule type" value="Genomic_DNA"/>
</dbReference>
<feature type="transmembrane region" description="Helical" evidence="8">
    <location>
        <begin position="146"/>
        <end position="165"/>
    </location>
</feature>
<feature type="transmembrane region" description="Helical" evidence="8">
    <location>
        <begin position="42"/>
        <end position="63"/>
    </location>
</feature>
<dbReference type="Gene3D" id="1.20.1740.10">
    <property type="entry name" value="Amino acid/polyamine transporter I"/>
    <property type="match status" value="1"/>
</dbReference>
<evidence type="ECO:0000313" key="10">
    <source>
        <dbReference type="Proteomes" id="UP001229346"/>
    </source>
</evidence>
<gene>
    <name evidence="9" type="ORF">J2T15_004048</name>
</gene>
<comment type="caution">
    <text evidence="9">The sequence shown here is derived from an EMBL/GenBank/DDBJ whole genome shotgun (WGS) entry which is preliminary data.</text>
</comment>
<dbReference type="Pfam" id="PF03845">
    <property type="entry name" value="Spore_permease"/>
    <property type="match status" value="1"/>
</dbReference>
<evidence type="ECO:0000256" key="1">
    <source>
        <dbReference type="ARBA" id="ARBA00004141"/>
    </source>
</evidence>
<keyword evidence="5 8" id="KW-0812">Transmembrane</keyword>
<evidence type="ECO:0000256" key="7">
    <source>
        <dbReference type="ARBA" id="ARBA00023136"/>
    </source>
</evidence>
<name>A0ABT9U4M3_PAEHA</name>
<keyword evidence="10" id="KW-1185">Reference proteome</keyword>
<proteinExistence type="inferred from homology"/>
<evidence type="ECO:0000256" key="5">
    <source>
        <dbReference type="ARBA" id="ARBA00022692"/>
    </source>
</evidence>
<dbReference type="PANTHER" id="PTHR34975:SF2">
    <property type="entry name" value="SPORE GERMINATION PROTEIN A2"/>
    <property type="match status" value="1"/>
</dbReference>
<feature type="transmembrane region" description="Helical" evidence="8">
    <location>
        <begin position="219"/>
        <end position="240"/>
    </location>
</feature>
<keyword evidence="6 8" id="KW-1133">Transmembrane helix</keyword>
<comment type="subcellular location">
    <subcellularLocation>
        <location evidence="1">Membrane</location>
        <topology evidence="1">Multi-pass membrane protein</topology>
    </subcellularLocation>
</comment>
<dbReference type="Proteomes" id="UP001229346">
    <property type="component" value="Unassembled WGS sequence"/>
</dbReference>
<accession>A0ABT9U4M3</accession>
<evidence type="ECO:0000313" key="9">
    <source>
        <dbReference type="EMBL" id="MDQ0114592.1"/>
    </source>
</evidence>
<feature type="transmembrane region" description="Helical" evidence="8">
    <location>
        <begin position="12"/>
        <end position="30"/>
    </location>
</feature>
<keyword evidence="3" id="KW-0813">Transport</keyword>
<keyword evidence="4" id="KW-0309">Germination</keyword>
<feature type="transmembrane region" description="Helical" evidence="8">
    <location>
        <begin position="331"/>
        <end position="354"/>
    </location>
</feature>
<feature type="transmembrane region" description="Helical" evidence="8">
    <location>
        <begin position="269"/>
        <end position="294"/>
    </location>
</feature>
<evidence type="ECO:0000256" key="6">
    <source>
        <dbReference type="ARBA" id="ARBA00022989"/>
    </source>
</evidence>
<dbReference type="InterPro" id="IPR004761">
    <property type="entry name" value="Spore_GerAB"/>
</dbReference>
<feature type="transmembrane region" description="Helical" evidence="8">
    <location>
        <begin position="185"/>
        <end position="207"/>
    </location>
</feature>
<keyword evidence="7 8" id="KW-0472">Membrane</keyword>
<feature type="transmembrane region" description="Helical" evidence="8">
    <location>
        <begin position="115"/>
        <end position="134"/>
    </location>
</feature>
<protein>
    <submittedName>
        <fullName evidence="9">Spore germination protein (Amino acid permease)</fullName>
    </submittedName>
</protein>
<dbReference type="PANTHER" id="PTHR34975">
    <property type="entry name" value="SPORE GERMINATION PROTEIN A2"/>
    <property type="match status" value="1"/>
</dbReference>
<evidence type="ECO:0000256" key="3">
    <source>
        <dbReference type="ARBA" id="ARBA00022448"/>
    </source>
</evidence>
<dbReference type="NCBIfam" id="TIGR00912">
    <property type="entry name" value="2A0309"/>
    <property type="match status" value="1"/>
</dbReference>
<evidence type="ECO:0000256" key="4">
    <source>
        <dbReference type="ARBA" id="ARBA00022544"/>
    </source>
</evidence>
<sequence>MKKYAYNEITTMQYISLIFTTQVGVGVLPLPANLVKHVGTDSWVPVVLGWVVVSAVSLVIIQVMKRYPEGTLPDLLTHYGGKWAGRAGAIVTALYFAYYAYVAFVRIILYVKVWLLPQTPDIAIVILLTVPTWLIARNGLRVQGRYAELVVFVLCWMPFVYMYVLKEAHLLHLLPLFKEGWTQHLAAVHETIFNYIGFEMAFIFYPFLKKKHLASAGVIIGNTLSMLVYLLVTFTCLMVFSPDEIKLYNEPGISVLKIVEFPFLERFEVLFLTLYLVLACVTWISTLYCTVYCTSWLVGKKDHSRHLFAVLLLLVVLYVFYAPTFNQNDKMISLVVWAGTGYAVVLPFILWIFVAAMDRYRKRG</sequence>
<comment type="similarity">
    <text evidence="2">Belongs to the amino acid-polyamine-organocation (APC) superfamily. Spore germination protein (SGP) (TC 2.A.3.9) family.</text>
</comment>
<evidence type="ECO:0000256" key="8">
    <source>
        <dbReference type="SAM" id="Phobius"/>
    </source>
</evidence>
<evidence type="ECO:0000256" key="2">
    <source>
        <dbReference type="ARBA" id="ARBA00007998"/>
    </source>
</evidence>
<reference evidence="9 10" key="1">
    <citation type="submission" date="2023-07" db="EMBL/GenBank/DDBJ databases">
        <title>Sorghum-associated microbial communities from plants grown in Nebraska, USA.</title>
        <authorList>
            <person name="Schachtman D."/>
        </authorList>
    </citation>
    <scope>NUCLEOTIDE SEQUENCE [LARGE SCALE GENOMIC DNA]</scope>
    <source>
        <strain evidence="9 10">CC482</strain>
    </source>
</reference>
<feature type="transmembrane region" description="Helical" evidence="8">
    <location>
        <begin position="83"/>
        <end position="109"/>
    </location>
</feature>